<proteinExistence type="predicted"/>
<name>A0A2Z4UDP6_9FIRM</name>
<dbReference type="KEGG" id="blau:DQQ01_13505"/>
<dbReference type="RefSeq" id="WP_111920444.1">
    <property type="nucleotide sequence ID" value="NZ_CAUWHR010000014.1"/>
</dbReference>
<reference evidence="2" key="1">
    <citation type="submission" date="2018-06" db="EMBL/GenBank/DDBJ databases">
        <title>Description of Blautia argi sp. nov., a new anaerobic isolated from dog feces.</title>
        <authorList>
            <person name="Chang Y.-H."/>
            <person name="Paek J."/>
            <person name="Shin Y."/>
        </authorList>
    </citation>
    <scope>NUCLEOTIDE SEQUENCE [LARGE SCALE GENOMIC DNA]</scope>
    <source>
        <strain evidence="2">KCTC 15426</strain>
    </source>
</reference>
<organism evidence="1 2">
    <name type="scientific">Blautia argi</name>
    <dbReference type="NCBI Taxonomy" id="1912897"/>
    <lineage>
        <taxon>Bacteria</taxon>
        <taxon>Bacillati</taxon>
        <taxon>Bacillota</taxon>
        <taxon>Clostridia</taxon>
        <taxon>Lachnospirales</taxon>
        <taxon>Lachnospiraceae</taxon>
        <taxon>Blautia</taxon>
    </lineage>
</organism>
<accession>A0A2Z4UDP6</accession>
<protein>
    <recommendedName>
        <fullName evidence="3">HipA-like C-terminal domain-containing protein</fullName>
    </recommendedName>
</protein>
<dbReference type="AlphaFoldDB" id="A0A2Z4UDP6"/>
<dbReference type="OrthoDB" id="9812605at2"/>
<dbReference type="Gene3D" id="1.10.1070.20">
    <property type="match status" value="1"/>
</dbReference>
<dbReference type="Proteomes" id="UP000250003">
    <property type="component" value="Chromosome"/>
</dbReference>
<gene>
    <name evidence="1" type="ORF">DQQ01_13505</name>
</gene>
<dbReference type="EMBL" id="CP030280">
    <property type="protein sequence ID" value="AWY98984.1"/>
    <property type="molecule type" value="Genomic_DNA"/>
</dbReference>
<sequence length="364" mass="42741">MEKQIYEIMHENEKTAEIDTAGHSKIYREDFMPYALYLEEEEDIDTLVNNITNFYYWCATRVLTLDRKYAKEILNSIGMKQAVTDRDRAEIALSYRCASLTDVFWVRKKGEQVSFREINLYENHLDNVFMDIALRGRQYTVNNEDLAKDLSTNGVFPKAWQRKQEGFVLLKDGGREAVERELLASQICQCFAASQVVYEKAFFDKEPVTLSWNITSKEYSIVSMESFEIYIQNHGGSVREAVLALDSYNYYMMNILDYLTGNTDRHWGNWGVLVENQRNKPVSLHKLMDFNQAFHAYDKIEGSNCQTGFGERMTQREAAQKAVREIGLNQRKQIKQELFSFFPEYWEMFQKRLELLKDTEKQKG</sequence>
<evidence type="ECO:0008006" key="3">
    <source>
        <dbReference type="Google" id="ProtNLM"/>
    </source>
</evidence>
<evidence type="ECO:0000313" key="1">
    <source>
        <dbReference type="EMBL" id="AWY98984.1"/>
    </source>
</evidence>
<keyword evidence="2" id="KW-1185">Reference proteome</keyword>
<evidence type="ECO:0000313" key="2">
    <source>
        <dbReference type="Proteomes" id="UP000250003"/>
    </source>
</evidence>